<organism evidence="2 3">
    <name type="scientific">Flavobacterium urumqiense</name>
    <dbReference type="NCBI Taxonomy" id="935224"/>
    <lineage>
        <taxon>Bacteria</taxon>
        <taxon>Pseudomonadati</taxon>
        <taxon>Bacteroidota</taxon>
        <taxon>Flavobacteriia</taxon>
        <taxon>Flavobacteriales</taxon>
        <taxon>Flavobacteriaceae</taxon>
        <taxon>Flavobacterium</taxon>
    </lineage>
</organism>
<evidence type="ECO:0000259" key="1">
    <source>
        <dbReference type="Pfam" id="PF11860"/>
    </source>
</evidence>
<gene>
    <name evidence="2" type="ORF">SAMN04488130_109128</name>
</gene>
<dbReference type="Pfam" id="PF11860">
    <property type="entry name" value="Muramidase"/>
    <property type="match status" value="1"/>
</dbReference>
<dbReference type="AlphaFoldDB" id="A0A1H5Z6D5"/>
<dbReference type="InterPro" id="IPR023346">
    <property type="entry name" value="Lysozyme-like_dom_sf"/>
</dbReference>
<name>A0A1H5Z6D5_9FLAO</name>
<dbReference type="SUPFAM" id="SSF53955">
    <property type="entry name" value="Lysozyme-like"/>
    <property type="match status" value="1"/>
</dbReference>
<dbReference type="OrthoDB" id="1523598at2"/>
<evidence type="ECO:0000313" key="3">
    <source>
        <dbReference type="Proteomes" id="UP000236737"/>
    </source>
</evidence>
<proteinExistence type="predicted"/>
<protein>
    <recommendedName>
        <fullName evidence="1">N-acetylmuramidase domain-containing protein</fullName>
    </recommendedName>
</protein>
<dbReference type="Proteomes" id="UP000236737">
    <property type="component" value="Unassembled WGS sequence"/>
</dbReference>
<sequence>MKSITLQEVQSLALEFGVPVSRIQAIKHVESGGIGFDKKTGKIIIQFEPLWFKRKSPYTPSGKWSLNKVERQAEEWLAFNDAFSKDPNAAMESTSIGIMQVMGFHWKLLGFKSVGSMWDYAKESEYNQLRISLLFIKSNKKMFKALVAGNWKVVAYYYNGEEYWKLLYDIKLANAEKLYL</sequence>
<dbReference type="RefSeq" id="WP_104000346.1">
    <property type="nucleotide sequence ID" value="NZ_FNVP01000009.1"/>
</dbReference>
<reference evidence="3" key="1">
    <citation type="submission" date="2016-10" db="EMBL/GenBank/DDBJ databases">
        <authorList>
            <person name="Varghese N."/>
            <person name="Submissions S."/>
        </authorList>
    </citation>
    <scope>NUCLEOTIDE SEQUENCE [LARGE SCALE GENOMIC DNA]</scope>
    <source>
        <strain evidence="3">CGMCC 1.9230</strain>
    </source>
</reference>
<dbReference type="InterPro" id="IPR024408">
    <property type="entry name" value="Muramidase"/>
</dbReference>
<keyword evidence="3" id="KW-1185">Reference proteome</keyword>
<accession>A0A1H5Z6D5</accession>
<feature type="domain" description="N-acetylmuramidase" evidence="1">
    <location>
        <begin position="21"/>
        <end position="175"/>
    </location>
</feature>
<dbReference type="EMBL" id="FNVP01000009">
    <property type="protein sequence ID" value="SEG31842.1"/>
    <property type="molecule type" value="Genomic_DNA"/>
</dbReference>
<evidence type="ECO:0000313" key="2">
    <source>
        <dbReference type="EMBL" id="SEG31842.1"/>
    </source>
</evidence>